<dbReference type="AlphaFoldDB" id="D3BN81"/>
<dbReference type="InParanoid" id="D3BN81"/>
<evidence type="ECO:0000313" key="2">
    <source>
        <dbReference type="EMBL" id="EFA76741.1"/>
    </source>
</evidence>
<name>D3BN81_HETP5</name>
<feature type="compositionally biased region" description="Low complexity" evidence="1">
    <location>
        <begin position="43"/>
        <end position="52"/>
    </location>
</feature>
<evidence type="ECO:0000256" key="1">
    <source>
        <dbReference type="SAM" id="MobiDB-lite"/>
    </source>
</evidence>
<keyword evidence="3" id="KW-1185">Reference proteome</keyword>
<organism evidence="2 3">
    <name type="scientific">Heterostelium pallidum (strain ATCC 26659 / Pp 5 / PN500)</name>
    <name type="common">Cellular slime mold</name>
    <name type="synonym">Polysphondylium pallidum</name>
    <dbReference type="NCBI Taxonomy" id="670386"/>
    <lineage>
        <taxon>Eukaryota</taxon>
        <taxon>Amoebozoa</taxon>
        <taxon>Evosea</taxon>
        <taxon>Eumycetozoa</taxon>
        <taxon>Dictyostelia</taxon>
        <taxon>Acytosteliales</taxon>
        <taxon>Acytosteliaceae</taxon>
        <taxon>Heterostelium</taxon>
    </lineage>
</organism>
<dbReference type="Proteomes" id="UP000001396">
    <property type="component" value="Unassembled WGS sequence"/>
</dbReference>
<proteinExistence type="predicted"/>
<sequence>MSSNNNSFEKGGLVGYFKSYFTPEQKKDDKSSTNIKESPNLQESSTETTTTTDLNSGTDKPTLTDAQAEKKKKALEQYAILKRYEELENRKGMMMQVAQEVPSVIDNNIDRERYSRMYLGEQHTENPDKSLWLAGALSGGTGFLIANSFMKSNPIRGLRVFVIFSSSFAAGYYGAQTYYNARKTEIEDYRERNEDIIDEQNFIKQAATKQMYETILSRNMKLIDSEIEKLNHPHKNTDLSE</sequence>
<dbReference type="GeneID" id="31364967"/>
<feature type="region of interest" description="Disordered" evidence="1">
    <location>
        <begin position="23"/>
        <end position="68"/>
    </location>
</feature>
<protein>
    <submittedName>
        <fullName evidence="2">Uncharacterized protein</fullName>
    </submittedName>
</protein>
<dbReference type="RefSeq" id="XP_020428873.1">
    <property type="nucleotide sequence ID" value="XM_020580286.1"/>
</dbReference>
<feature type="compositionally biased region" description="Polar residues" evidence="1">
    <location>
        <begin position="32"/>
        <end position="42"/>
    </location>
</feature>
<reference evidence="2 3" key="1">
    <citation type="journal article" date="2011" name="Genome Res.">
        <title>Phylogeny-wide analysis of social amoeba genomes highlights ancient origins for complex intercellular communication.</title>
        <authorList>
            <person name="Heidel A.J."/>
            <person name="Lawal H.M."/>
            <person name="Felder M."/>
            <person name="Schilde C."/>
            <person name="Helps N.R."/>
            <person name="Tunggal B."/>
            <person name="Rivero F."/>
            <person name="John U."/>
            <person name="Schleicher M."/>
            <person name="Eichinger L."/>
            <person name="Platzer M."/>
            <person name="Noegel A.A."/>
            <person name="Schaap P."/>
            <person name="Gloeckner G."/>
        </authorList>
    </citation>
    <scope>NUCLEOTIDE SEQUENCE [LARGE SCALE GENOMIC DNA]</scope>
    <source>
        <strain evidence="3">ATCC 26659 / Pp 5 / PN500</strain>
    </source>
</reference>
<gene>
    <name evidence="2" type="ORF">PPL_09492</name>
</gene>
<dbReference type="OMA" id="IHESHTH"/>
<evidence type="ECO:0000313" key="3">
    <source>
        <dbReference type="Proteomes" id="UP000001396"/>
    </source>
</evidence>
<dbReference type="EMBL" id="ADBJ01000044">
    <property type="protein sequence ID" value="EFA76741.1"/>
    <property type="molecule type" value="Genomic_DNA"/>
</dbReference>
<feature type="compositionally biased region" description="Polar residues" evidence="1">
    <location>
        <begin position="53"/>
        <end position="65"/>
    </location>
</feature>
<comment type="caution">
    <text evidence="2">The sequence shown here is derived from an EMBL/GenBank/DDBJ whole genome shotgun (WGS) entry which is preliminary data.</text>
</comment>
<accession>D3BN81</accession>